<dbReference type="HAMAP" id="MF_00911">
    <property type="entry name" value="FtsQ_subfam"/>
    <property type="match status" value="1"/>
</dbReference>
<evidence type="ECO:0000256" key="2">
    <source>
        <dbReference type="ARBA" id="ARBA00022475"/>
    </source>
</evidence>
<evidence type="ECO:0000256" key="9">
    <source>
        <dbReference type="HAMAP-Rule" id="MF_00911"/>
    </source>
</evidence>
<dbReference type="Pfam" id="PF03799">
    <property type="entry name" value="FtsQ_DivIB_C"/>
    <property type="match status" value="1"/>
</dbReference>
<keyword evidence="4 9" id="KW-0132">Cell division</keyword>
<keyword evidence="5 9" id="KW-0812">Transmembrane</keyword>
<dbReference type="PANTHER" id="PTHR35851:SF1">
    <property type="entry name" value="CELL DIVISION PROTEIN FTSQ"/>
    <property type="match status" value="1"/>
</dbReference>
<comment type="subcellular location">
    <subcellularLocation>
        <location evidence="9">Cell inner membrane</location>
        <topology evidence="9">Single-pass type II membrane protein</topology>
    </subcellularLocation>
    <subcellularLocation>
        <location evidence="1">Membrane</location>
    </subcellularLocation>
    <text evidence="9">Localizes to the division septum.</text>
</comment>
<dbReference type="PROSITE" id="PS51779">
    <property type="entry name" value="POTRA"/>
    <property type="match status" value="1"/>
</dbReference>
<protein>
    <recommendedName>
        <fullName evidence="9">Cell division protein FtsQ</fullName>
    </recommendedName>
</protein>
<keyword evidence="6 9" id="KW-1133">Transmembrane helix</keyword>
<evidence type="ECO:0000256" key="1">
    <source>
        <dbReference type="ARBA" id="ARBA00004370"/>
    </source>
</evidence>
<keyword evidence="7 9" id="KW-0472">Membrane</keyword>
<dbReference type="InterPro" id="IPR005548">
    <property type="entry name" value="Cell_div_FtsQ/DivIB_C"/>
</dbReference>
<dbReference type="Pfam" id="PF08478">
    <property type="entry name" value="POTRA_1"/>
    <property type="match status" value="1"/>
</dbReference>
<gene>
    <name evidence="9 11" type="primary">ftsQ</name>
    <name evidence="11" type="ORF">NTH_00577</name>
</gene>
<dbReference type="GO" id="GO:0051301">
    <property type="term" value="P:cell division"/>
    <property type="evidence" value="ECO:0007669"/>
    <property type="project" value="UniProtKB-KW"/>
</dbReference>
<evidence type="ECO:0000256" key="4">
    <source>
        <dbReference type="ARBA" id="ARBA00022618"/>
    </source>
</evidence>
<dbReference type="InterPro" id="IPR026579">
    <property type="entry name" value="FtsQ"/>
</dbReference>
<evidence type="ECO:0000313" key="12">
    <source>
        <dbReference type="Proteomes" id="UP001342418"/>
    </source>
</evidence>
<organism evidence="11 12">
    <name type="scientific">Nitratireductor thuwali</name>
    <dbReference type="NCBI Taxonomy" id="2267699"/>
    <lineage>
        <taxon>Bacteria</taxon>
        <taxon>Pseudomonadati</taxon>
        <taxon>Pseudomonadota</taxon>
        <taxon>Alphaproteobacteria</taxon>
        <taxon>Hyphomicrobiales</taxon>
        <taxon>Phyllobacteriaceae</taxon>
        <taxon>Nitratireductor</taxon>
    </lineage>
</organism>
<evidence type="ECO:0000256" key="7">
    <source>
        <dbReference type="ARBA" id="ARBA00023136"/>
    </source>
</evidence>
<dbReference type="Gene3D" id="3.40.50.11690">
    <property type="entry name" value="Cell division protein FtsQ/DivIB"/>
    <property type="match status" value="1"/>
</dbReference>
<comment type="function">
    <text evidence="9">Essential cell division protein.</text>
</comment>
<reference evidence="11 12" key="1">
    <citation type="submission" date="2018-07" db="EMBL/GenBank/DDBJ databases">
        <title>Genome sequence of Nitratireductor thuwali#1536.</title>
        <authorList>
            <person name="Michoud G."/>
            <person name="Merlino G."/>
            <person name="Sefrji F.O."/>
            <person name="Daffonchio D."/>
        </authorList>
    </citation>
    <scope>NUCLEOTIDE SEQUENCE [LARGE SCALE GENOMIC DNA]</scope>
    <source>
        <strain evidence="12">Nit1536</strain>
    </source>
</reference>
<evidence type="ECO:0000313" key="11">
    <source>
        <dbReference type="EMBL" id="UUP16135.1"/>
    </source>
</evidence>
<name>A0ABY5MGH6_9HYPH</name>
<keyword evidence="3 9" id="KW-0997">Cell inner membrane</keyword>
<dbReference type="EMBL" id="CP030941">
    <property type="protein sequence ID" value="UUP16135.1"/>
    <property type="molecule type" value="Genomic_DNA"/>
</dbReference>
<evidence type="ECO:0000256" key="3">
    <source>
        <dbReference type="ARBA" id="ARBA00022519"/>
    </source>
</evidence>
<dbReference type="InterPro" id="IPR034746">
    <property type="entry name" value="POTRA"/>
</dbReference>
<dbReference type="Proteomes" id="UP001342418">
    <property type="component" value="Chromosome"/>
</dbReference>
<dbReference type="InterPro" id="IPR045335">
    <property type="entry name" value="FtsQ_C_sf"/>
</dbReference>
<evidence type="ECO:0000256" key="5">
    <source>
        <dbReference type="ARBA" id="ARBA00022692"/>
    </source>
</evidence>
<evidence type="ECO:0000259" key="10">
    <source>
        <dbReference type="PROSITE" id="PS51779"/>
    </source>
</evidence>
<keyword evidence="8 9" id="KW-0131">Cell cycle</keyword>
<keyword evidence="2 9" id="KW-1003">Cell membrane</keyword>
<evidence type="ECO:0000256" key="6">
    <source>
        <dbReference type="ARBA" id="ARBA00022989"/>
    </source>
</evidence>
<feature type="domain" description="POTRA" evidence="10">
    <location>
        <begin position="80"/>
        <end position="148"/>
    </location>
</feature>
<comment type="similarity">
    <text evidence="9">Belongs to the FtsQ/DivIB family. FtsQ subfamily.</text>
</comment>
<dbReference type="PANTHER" id="PTHR35851">
    <property type="entry name" value="CELL DIVISION PROTEIN FTSQ"/>
    <property type="match status" value="1"/>
</dbReference>
<evidence type="ECO:0000256" key="8">
    <source>
        <dbReference type="ARBA" id="ARBA00023306"/>
    </source>
</evidence>
<sequence>MFALTSGRGSRAGEAGFVLPRWLRRPARLVQRVRIGDFEAPPFAATMATAFLFAATGLYGGLQGGHMDEVVQATTARIGFAIGDVKIAGNVETSEIDVLQQIGLDGWTSMVGFDVSEARQRIAELPWVESATVRKVYPDTLEVILRERKPFAIWQQGSQLSVIERDGSIIAPFTNPRHASLPLVLGVGANEAALGFIRKVGGVGELGDRVRAYIRVADRRWDLRLDNGITIKLPEREPDEALAAVVRLNAQYQLFDRDIKAVDLRLDDRVTVGLTEDAAEKRNAVIEQHLAARKKGARI</sequence>
<dbReference type="RefSeq" id="WP_338528583.1">
    <property type="nucleotide sequence ID" value="NZ_CP030941.1"/>
</dbReference>
<dbReference type="Gene3D" id="3.10.20.310">
    <property type="entry name" value="membrane protein fhac"/>
    <property type="match status" value="1"/>
</dbReference>
<accession>A0ABY5MGH6</accession>
<proteinExistence type="inferred from homology"/>
<keyword evidence="12" id="KW-1185">Reference proteome</keyword>
<dbReference type="InterPro" id="IPR013685">
    <property type="entry name" value="POTRA_FtsQ_type"/>
</dbReference>